<evidence type="ECO:0000256" key="5">
    <source>
        <dbReference type="ARBA" id="ARBA00022679"/>
    </source>
</evidence>
<dbReference type="InterPro" id="IPR013083">
    <property type="entry name" value="Znf_RING/FYVE/PHD"/>
</dbReference>
<comment type="pathway">
    <text evidence="3">Protein modification; protein ubiquitination.</text>
</comment>
<keyword evidence="7" id="KW-0479">Metal-binding</keyword>
<feature type="transmembrane region" description="Helical" evidence="15">
    <location>
        <begin position="1201"/>
        <end position="1224"/>
    </location>
</feature>
<dbReference type="Gene3D" id="3.30.40.10">
    <property type="entry name" value="Zinc/RING finger domain, C3HC4 (zinc finger)"/>
    <property type="match status" value="1"/>
</dbReference>
<dbReference type="Pfam" id="PF23113">
    <property type="entry name" value="MARCHF6_C"/>
    <property type="match status" value="1"/>
</dbReference>
<feature type="transmembrane region" description="Helical" evidence="15">
    <location>
        <begin position="183"/>
        <end position="203"/>
    </location>
</feature>
<dbReference type="EMBL" id="JAEVFJ010000006">
    <property type="protein sequence ID" value="KAH8104046.1"/>
    <property type="molecule type" value="Genomic_DNA"/>
</dbReference>
<evidence type="ECO:0000256" key="6">
    <source>
        <dbReference type="ARBA" id="ARBA00022692"/>
    </source>
</evidence>
<dbReference type="GO" id="GO:0061630">
    <property type="term" value="F:ubiquitin protein ligase activity"/>
    <property type="evidence" value="ECO:0007669"/>
    <property type="project" value="UniProtKB-EC"/>
</dbReference>
<dbReference type="PROSITE" id="PS51292">
    <property type="entry name" value="ZF_RING_CH"/>
    <property type="match status" value="1"/>
</dbReference>
<dbReference type="EC" id="2.3.2.27" evidence="4"/>
<name>A0A8K0UV02_9AGAR</name>
<evidence type="ECO:0000256" key="15">
    <source>
        <dbReference type="SAM" id="Phobius"/>
    </source>
</evidence>
<evidence type="ECO:0000256" key="1">
    <source>
        <dbReference type="ARBA" id="ARBA00000900"/>
    </source>
</evidence>
<organism evidence="18 19">
    <name type="scientific">Cristinia sonorae</name>
    <dbReference type="NCBI Taxonomy" id="1940300"/>
    <lineage>
        <taxon>Eukaryota</taxon>
        <taxon>Fungi</taxon>
        <taxon>Dikarya</taxon>
        <taxon>Basidiomycota</taxon>
        <taxon>Agaricomycotina</taxon>
        <taxon>Agaricomycetes</taxon>
        <taxon>Agaricomycetidae</taxon>
        <taxon>Agaricales</taxon>
        <taxon>Pleurotineae</taxon>
        <taxon>Stephanosporaceae</taxon>
        <taxon>Cristinia</taxon>
    </lineage>
</organism>
<feature type="transmembrane region" description="Helical" evidence="15">
    <location>
        <begin position="83"/>
        <end position="106"/>
    </location>
</feature>
<feature type="region of interest" description="Disordered" evidence="14">
    <location>
        <begin position="215"/>
        <end position="251"/>
    </location>
</feature>
<feature type="compositionally biased region" description="Pro residues" evidence="14">
    <location>
        <begin position="225"/>
        <end position="251"/>
    </location>
</feature>
<keyword evidence="6 15" id="KW-0812">Transmembrane</keyword>
<keyword evidence="5" id="KW-0808">Transferase</keyword>
<feature type="transmembrane region" description="Helical" evidence="15">
    <location>
        <begin position="910"/>
        <end position="933"/>
    </location>
</feature>
<dbReference type="InterPro" id="IPR001841">
    <property type="entry name" value="Znf_RING"/>
</dbReference>
<evidence type="ECO:0000256" key="3">
    <source>
        <dbReference type="ARBA" id="ARBA00004906"/>
    </source>
</evidence>
<feature type="compositionally biased region" description="Low complexity" evidence="14">
    <location>
        <begin position="322"/>
        <end position="336"/>
    </location>
</feature>
<accession>A0A8K0UV02</accession>
<evidence type="ECO:0000256" key="9">
    <source>
        <dbReference type="ARBA" id="ARBA00022786"/>
    </source>
</evidence>
<evidence type="ECO:0000256" key="11">
    <source>
        <dbReference type="ARBA" id="ARBA00022989"/>
    </source>
</evidence>
<feature type="transmembrane region" description="Helical" evidence="15">
    <location>
        <begin position="1146"/>
        <end position="1165"/>
    </location>
</feature>
<dbReference type="GO" id="GO:0005789">
    <property type="term" value="C:endoplasmic reticulum membrane"/>
    <property type="evidence" value="ECO:0007669"/>
    <property type="project" value="TreeGrafter"/>
</dbReference>
<dbReference type="PANTHER" id="PTHR13145:SF0">
    <property type="entry name" value="E3 UBIQUITIN-PROTEIN LIGASE MARCHF6"/>
    <property type="match status" value="1"/>
</dbReference>
<evidence type="ECO:0000256" key="13">
    <source>
        <dbReference type="PROSITE-ProRule" id="PRU00175"/>
    </source>
</evidence>
<sequence>ATLDTCRICSAPAEPDQPLFYPCKCSGTIRYIHQDCLTTWLAHSKKKTCDVCKYPYSFTKVYSKDMPSRLPVFLLVRRLAQQALMAVLFVLRAILVGMIWLAFLPWATIMTWRMYFAMGESTAWWISSYPRSDGSQTQRHTLVLPNATATVPQTNHTTSHNETLTIIQLLATHPTVRNLSADILSGQIIASVIVLGFVAVFLLREWISQNARPGVFDDADAPPEGDLPPPLLDEQPPQEPAPAPAPAPEPPVAIPVIVEEPMLHPPMNGNGIAGDTRDGERRKIRRIEARGNQGLRTKKGKEPIHANGKLSPGTPKRRRSWDGPSSSRSSPVASSSGLALNVEQAQFTFTAPVPTSDVSAEAIQPSREIPSPSQSPLPTPLRRPPLPAFTLPSSPSPKGIRSRAHTPLASPSLATYQPPEELEAGPSNLTGYFQNSPPRSSDADSDDTLFEEVKDEHHHYFREPILETTTLYTTDQSDQEDEMDDDEDDEDAVVPFGGVIEEEELPLQIRIGQPGDEAPARPDQLQALAPGRAEQDAMDQEEIDAAMEDDMDGALEAIGLRGPLYGVLQNAGLMIFVLDITIAVLVWFPFTMGKSLALLALNPRRSMQLLHLPLRAIRFITDPIVDFVVYMISRTLVPPFLRLCESVVTLIFSILATLMGDNMAAKVYNLSVDMVSHNIPVGQHEVDDGQSNRGMQATTAAVEAGPTLLERMAAEDSLFFRLAEPYFAPIGHSVRTHSVDAKETWIRLAISNGTSSKIFAITLGYTVDAILLALYLNVLTVGSVRSAGRAVRSAVRQQLLVLKVAGFIIVELVVFPLGCGVMLDICTVWLFPQGSFRSRAAFLMFAPLTSAFYHWVLGTMFMYQFAVLLAGCRSIMRSGAMWFIKDPQDQNFHPIRDILERPTFVQIRKLLLSALMYGLVVLCGVATVSGLLRVFSKTIMPFRWKIREPLSEVPIDLIFLHTALPYTLHYFRPKKFVHKVGSLLWRYLSRQLRLTSYMFGERRASEEITVTNWSWRQLFAESGVEMDDAEAHHDGTFRRVPNSDNVSLVKHEPATIEVDVEGQPKTENDRRLMELQNAEAEKNKRNVKDDYIIVYIPPHFRYRVIAFIFCMWVVGSTGLSLALAGPIIIGRSFFKLFVTHEVHDGYAFLAGFYLLWGCWIAGTTIDRMERRRQRRGNSEDRAYFPLFLAKRTLLWTAKASYMAFFLAFVIPTLVALVMELYIILPARMSMNAEVEPRIRIVDMWALGLLYTKIAMRANRIQADGQIARGIEHIRRTGWLHPDPLKATKDVIAPLTGGLLGMIIVPPLLLFGVRRFFPVNVDDNFLFLHVYPTIFTAAGCAHGITALSSLIGTWSQSVRDKEFLVEMRLQNLEQEAEKREQERREAAERERSVSPLEIVDADVDDDVDDDD</sequence>
<evidence type="ECO:0000256" key="2">
    <source>
        <dbReference type="ARBA" id="ARBA00004141"/>
    </source>
</evidence>
<dbReference type="Pfam" id="PF12906">
    <property type="entry name" value="RINGv"/>
    <property type="match status" value="1"/>
</dbReference>
<evidence type="ECO:0000259" key="16">
    <source>
        <dbReference type="PROSITE" id="PS50089"/>
    </source>
</evidence>
<keyword evidence="19" id="KW-1185">Reference proteome</keyword>
<dbReference type="GO" id="GO:0008270">
    <property type="term" value="F:zinc ion binding"/>
    <property type="evidence" value="ECO:0007669"/>
    <property type="project" value="UniProtKB-KW"/>
</dbReference>
<evidence type="ECO:0000259" key="17">
    <source>
        <dbReference type="PROSITE" id="PS51292"/>
    </source>
</evidence>
<dbReference type="SUPFAM" id="SSF57850">
    <property type="entry name" value="RING/U-box"/>
    <property type="match status" value="1"/>
</dbReference>
<proteinExistence type="predicted"/>
<keyword evidence="11 15" id="KW-1133">Transmembrane helix</keyword>
<protein>
    <recommendedName>
        <fullName evidence="4">RING-type E3 ubiquitin transferase</fullName>
        <ecNumber evidence="4">2.3.2.27</ecNumber>
    </recommendedName>
</protein>
<evidence type="ECO:0000256" key="7">
    <source>
        <dbReference type="ARBA" id="ARBA00022723"/>
    </source>
</evidence>
<feature type="region of interest" description="Disordered" evidence="14">
    <location>
        <begin position="353"/>
        <end position="446"/>
    </location>
</feature>
<dbReference type="CDD" id="cd16702">
    <property type="entry name" value="RING_CH-C4HC3_MARCH6"/>
    <property type="match status" value="1"/>
</dbReference>
<dbReference type="InterPro" id="IPR011016">
    <property type="entry name" value="Znf_RING-CH"/>
</dbReference>
<feature type="compositionally biased region" description="Pro residues" evidence="14">
    <location>
        <begin position="373"/>
        <end position="387"/>
    </location>
</feature>
<dbReference type="GO" id="GO:0036503">
    <property type="term" value="P:ERAD pathway"/>
    <property type="evidence" value="ECO:0007669"/>
    <property type="project" value="TreeGrafter"/>
</dbReference>
<feature type="transmembrane region" description="Helical" evidence="15">
    <location>
        <begin position="851"/>
        <end position="872"/>
    </location>
</feature>
<dbReference type="Proteomes" id="UP000813824">
    <property type="component" value="Unassembled WGS sequence"/>
</dbReference>
<feature type="transmembrane region" description="Helical" evidence="15">
    <location>
        <begin position="1324"/>
        <end position="1350"/>
    </location>
</feature>
<comment type="subcellular location">
    <subcellularLocation>
        <location evidence="2">Membrane</location>
        <topology evidence="2">Multi-pass membrane protein</topology>
    </subcellularLocation>
</comment>
<reference evidence="18" key="1">
    <citation type="journal article" date="2021" name="New Phytol.">
        <title>Evolutionary innovations through gain and loss of genes in the ectomycorrhizal Boletales.</title>
        <authorList>
            <person name="Wu G."/>
            <person name="Miyauchi S."/>
            <person name="Morin E."/>
            <person name="Kuo A."/>
            <person name="Drula E."/>
            <person name="Varga T."/>
            <person name="Kohler A."/>
            <person name="Feng B."/>
            <person name="Cao Y."/>
            <person name="Lipzen A."/>
            <person name="Daum C."/>
            <person name="Hundley H."/>
            <person name="Pangilinan J."/>
            <person name="Johnson J."/>
            <person name="Barry K."/>
            <person name="LaButti K."/>
            <person name="Ng V."/>
            <person name="Ahrendt S."/>
            <person name="Min B."/>
            <person name="Choi I.G."/>
            <person name="Park H."/>
            <person name="Plett J.M."/>
            <person name="Magnuson J."/>
            <person name="Spatafora J.W."/>
            <person name="Nagy L.G."/>
            <person name="Henrissat B."/>
            <person name="Grigoriev I.V."/>
            <person name="Yang Z.L."/>
            <person name="Xu J."/>
            <person name="Martin F.M."/>
        </authorList>
    </citation>
    <scope>NUCLEOTIDE SEQUENCE</scope>
    <source>
        <strain evidence="18">KKN 215</strain>
    </source>
</reference>
<dbReference type="FunFam" id="3.30.40.10:FF:000287">
    <property type="entry name" value="RING finger membrane protein"/>
    <property type="match status" value="1"/>
</dbReference>
<evidence type="ECO:0000256" key="10">
    <source>
        <dbReference type="ARBA" id="ARBA00022833"/>
    </source>
</evidence>
<feature type="region of interest" description="Disordered" evidence="14">
    <location>
        <begin position="262"/>
        <end position="281"/>
    </location>
</feature>
<feature type="domain" description="RING-CH-type" evidence="17">
    <location>
        <begin position="1"/>
        <end position="59"/>
    </location>
</feature>
<keyword evidence="9" id="KW-0833">Ubl conjugation pathway</keyword>
<feature type="compositionally biased region" description="Basic and acidic residues" evidence="14">
    <location>
        <begin position="1374"/>
        <end position="1391"/>
    </location>
</feature>
<feature type="transmembrane region" description="Helical" evidence="15">
    <location>
        <begin position="800"/>
        <end position="831"/>
    </location>
</feature>
<comment type="caution">
    <text evidence="18">The sequence shown here is derived from an EMBL/GenBank/DDBJ whole genome shotgun (WGS) entry which is preliminary data.</text>
</comment>
<gene>
    <name evidence="18" type="ORF">BXZ70DRAFT_888328</name>
</gene>
<keyword evidence="12 15" id="KW-0472">Membrane</keyword>
<feature type="domain" description="RING-type" evidence="16">
    <location>
        <begin position="6"/>
        <end position="53"/>
    </location>
</feature>
<feature type="non-terminal residue" evidence="18">
    <location>
        <position position="1"/>
    </location>
</feature>
<feature type="transmembrane region" description="Helical" evidence="15">
    <location>
        <begin position="1104"/>
        <end position="1134"/>
    </location>
</feature>
<dbReference type="InterPro" id="IPR056521">
    <property type="entry name" value="MARCHF6-like_C"/>
</dbReference>
<evidence type="ECO:0000256" key="8">
    <source>
        <dbReference type="ARBA" id="ARBA00022771"/>
    </source>
</evidence>
<dbReference type="PROSITE" id="PS50089">
    <property type="entry name" value="ZF_RING_2"/>
    <property type="match status" value="1"/>
</dbReference>
<feature type="transmembrane region" description="Helical" evidence="15">
    <location>
        <begin position="758"/>
        <end position="779"/>
    </location>
</feature>
<keyword evidence="8 13" id="KW-0863">Zinc-finger</keyword>
<dbReference type="SMART" id="SM00744">
    <property type="entry name" value="RINGv"/>
    <property type="match status" value="1"/>
</dbReference>
<dbReference type="PANTHER" id="PTHR13145">
    <property type="entry name" value="SSM4 PROTEIN"/>
    <property type="match status" value="1"/>
</dbReference>
<evidence type="ECO:0000256" key="12">
    <source>
        <dbReference type="ARBA" id="ARBA00023136"/>
    </source>
</evidence>
<keyword evidence="10" id="KW-0862">Zinc</keyword>
<evidence type="ECO:0000313" key="18">
    <source>
        <dbReference type="EMBL" id="KAH8104046.1"/>
    </source>
</evidence>
<dbReference type="OrthoDB" id="264354at2759"/>
<comment type="catalytic activity">
    <reaction evidence="1">
        <text>S-ubiquitinyl-[E2 ubiquitin-conjugating enzyme]-L-cysteine + [acceptor protein]-L-lysine = [E2 ubiquitin-conjugating enzyme]-L-cysteine + N(6)-ubiquitinyl-[acceptor protein]-L-lysine.</text>
        <dbReference type="EC" id="2.3.2.27"/>
    </reaction>
</comment>
<feature type="transmembrane region" description="Helical" evidence="15">
    <location>
        <begin position="953"/>
        <end position="971"/>
    </location>
</feature>
<evidence type="ECO:0000313" key="19">
    <source>
        <dbReference type="Proteomes" id="UP000813824"/>
    </source>
</evidence>
<feature type="region of interest" description="Disordered" evidence="14">
    <location>
        <begin position="1374"/>
        <end position="1410"/>
    </location>
</feature>
<evidence type="ECO:0000256" key="4">
    <source>
        <dbReference type="ARBA" id="ARBA00012483"/>
    </source>
</evidence>
<evidence type="ECO:0000256" key="14">
    <source>
        <dbReference type="SAM" id="MobiDB-lite"/>
    </source>
</evidence>
<feature type="transmembrane region" description="Helical" evidence="15">
    <location>
        <begin position="571"/>
        <end position="590"/>
    </location>
</feature>
<feature type="region of interest" description="Disordered" evidence="14">
    <location>
        <begin position="286"/>
        <end position="337"/>
    </location>
</feature>
<feature type="compositionally biased region" description="Acidic residues" evidence="14">
    <location>
        <begin position="1398"/>
        <end position="1410"/>
    </location>
</feature>
<feature type="transmembrane region" description="Helical" evidence="15">
    <location>
        <begin position="1290"/>
        <end position="1312"/>
    </location>
</feature>